<dbReference type="PANTHER" id="PTHR31118:SF12">
    <property type="entry name" value="CYCLASE-LIKE PROTEIN 2"/>
    <property type="match status" value="1"/>
</dbReference>
<organism evidence="1 2">
    <name type="scientific">Desulforapulum autotrophicum (strain ATCC 43914 / DSM 3382 / VKM B-1955 / HRM2)</name>
    <name type="common">Desulfobacterium autotrophicum</name>
    <dbReference type="NCBI Taxonomy" id="177437"/>
    <lineage>
        <taxon>Bacteria</taxon>
        <taxon>Pseudomonadati</taxon>
        <taxon>Thermodesulfobacteriota</taxon>
        <taxon>Desulfobacteria</taxon>
        <taxon>Desulfobacterales</taxon>
        <taxon>Desulfobacteraceae</taxon>
        <taxon>Desulforapulum</taxon>
    </lineage>
</organism>
<dbReference type="Gene3D" id="3.50.30.50">
    <property type="entry name" value="Putative cyclase"/>
    <property type="match status" value="1"/>
</dbReference>
<dbReference type="eggNOG" id="COG1878">
    <property type="taxonomic scope" value="Bacteria"/>
</dbReference>
<sequence>MKTSLKHIFRGGNAGLKVVDLTHPLDENIPIWPGDSEFKLAARASYEKDGYLTHSLAVGEHSGTHWSTPNTFVPGGRHAGMFTPQELVVPAVVMDIRAKTCQDRDYCLTVEDVTAWEAVYGEIPLGSLVVLFTGWQERWNDSCSFFGLDRENTMHWPGFGRDAVIHLVEERKIAGLGTDTHGIDPGNDGAFKASGAIFRADKIVLECLAGLDGLPAVGAMLVIGGLPLNGGTGSPARVLGLLGLGRIY</sequence>
<accession>C0QIW4</accession>
<dbReference type="Pfam" id="PF04199">
    <property type="entry name" value="Cyclase"/>
    <property type="match status" value="1"/>
</dbReference>
<reference evidence="1 2" key="1">
    <citation type="journal article" date="2009" name="Environ. Microbiol.">
        <title>Genome sequence of Desulfobacterium autotrophicum HRM2, a marine sulfate reducer oxidizing organic carbon completely to carbon dioxide.</title>
        <authorList>
            <person name="Strittmatter A.W."/>
            <person name="Liesegang H."/>
            <person name="Rabus R."/>
            <person name="Decker I."/>
            <person name="Amann J."/>
            <person name="Andres S."/>
            <person name="Henne A."/>
            <person name="Fricke W.F."/>
            <person name="Martinez-Arias R."/>
            <person name="Bartels D."/>
            <person name="Goesmann A."/>
            <person name="Krause L."/>
            <person name="Puehler A."/>
            <person name="Klenk H.P."/>
            <person name="Richter M."/>
            <person name="Schuler M."/>
            <person name="Gloeckner F.O."/>
            <person name="Meyerdierks A."/>
            <person name="Gottschalk G."/>
            <person name="Amann R."/>
        </authorList>
    </citation>
    <scope>NUCLEOTIDE SEQUENCE [LARGE SCALE GENOMIC DNA]</scope>
    <source>
        <strain evidence="2">ATCC 43914 / DSM 3382 / HRM2</strain>
    </source>
</reference>
<dbReference type="OrthoDB" id="7067800at2"/>
<evidence type="ECO:0000313" key="1">
    <source>
        <dbReference type="EMBL" id="ACN13754.1"/>
    </source>
</evidence>
<dbReference type="GO" id="GO:0004061">
    <property type="term" value="F:arylformamidase activity"/>
    <property type="evidence" value="ECO:0007669"/>
    <property type="project" value="InterPro"/>
</dbReference>
<name>C0QIW4_DESAH</name>
<dbReference type="SUPFAM" id="SSF102198">
    <property type="entry name" value="Putative cyclase"/>
    <property type="match status" value="1"/>
</dbReference>
<dbReference type="RefSeq" id="WP_012663003.1">
    <property type="nucleotide sequence ID" value="NC_012108.1"/>
</dbReference>
<protein>
    <recommendedName>
        <fullName evidence="3">Cyclase family protein</fullName>
    </recommendedName>
</protein>
<dbReference type="GO" id="GO:0019441">
    <property type="term" value="P:L-tryptophan catabolic process to kynurenine"/>
    <property type="evidence" value="ECO:0007669"/>
    <property type="project" value="InterPro"/>
</dbReference>
<dbReference type="InterPro" id="IPR037175">
    <property type="entry name" value="KFase_sf"/>
</dbReference>
<keyword evidence="2" id="KW-1185">Reference proteome</keyword>
<dbReference type="Proteomes" id="UP000000442">
    <property type="component" value="Chromosome"/>
</dbReference>
<dbReference type="InterPro" id="IPR007325">
    <property type="entry name" value="KFase/CYL"/>
</dbReference>
<dbReference type="EMBL" id="CP001087">
    <property type="protein sequence ID" value="ACN13754.1"/>
    <property type="molecule type" value="Genomic_DNA"/>
</dbReference>
<dbReference type="KEGG" id="dat:HRM2_06400"/>
<dbReference type="AlphaFoldDB" id="C0QIW4"/>
<dbReference type="PANTHER" id="PTHR31118">
    <property type="entry name" value="CYCLASE-LIKE PROTEIN 2"/>
    <property type="match status" value="1"/>
</dbReference>
<proteinExistence type="predicted"/>
<dbReference type="STRING" id="177437.HRM2_06400"/>
<evidence type="ECO:0008006" key="3">
    <source>
        <dbReference type="Google" id="ProtNLM"/>
    </source>
</evidence>
<dbReference type="HOGENOM" id="CLU_030671_2_0_7"/>
<evidence type="ECO:0000313" key="2">
    <source>
        <dbReference type="Proteomes" id="UP000000442"/>
    </source>
</evidence>
<gene>
    <name evidence="1" type="ordered locus">HRM2_06400</name>
</gene>